<protein>
    <submittedName>
        <fullName evidence="2">Uncharacterized protein</fullName>
    </submittedName>
</protein>
<feature type="coiled-coil region" evidence="1">
    <location>
        <begin position="35"/>
        <end position="103"/>
    </location>
</feature>
<reference evidence="2 3" key="1">
    <citation type="journal article" date="2020" name="Nature">
        <title>Bacterial chemolithoautotrophy via manganese oxidation.</title>
        <authorList>
            <person name="Yu H."/>
            <person name="Leadbetter J.R."/>
        </authorList>
    </citation>
    <scope>NUCLEOTIDE SEQUENCE [LARGE SCALE GENOMIC DNA]</scope>
    <source>
        <strain evidence="2 3">Mn-1</strain>
    </source>
</reference>
<evidence type="ECO:0000313" key="2">
    <source>
        <dbReference type="EMBL" id="NKE70856.1"/>
    </source>
</evidence>
<organism evidence="2 3">
    <name type="scientific">Candidatus Manganitrophus noduliformans</name>
    <dbReference type="NCBI Taxonomy" id="2606439"/>
    <lineage>
        <taxon>Bacteria</taxon>
        <taxon>Pseudomonadati</taxon>
        <taxon>Nitrospirota</taxon>
        <taxon>Nitrospiria</taxon>
        <taxon>Candidatus Troglogloeales</taxon>
        <taxon>Candidatus Manganitrophaceae</taxon>
        <taxon>Candidatus Manganitrophus</taxon>
    </lineage>
</organism>
<name>A0A7X6IAL6_9BACT</name>
<dbReference type="Proteomes" id="UP000534783">
    <property type="component" value="Unassembled WGS sequence"/>
</dbReference>
<dbReference type="EMBL" id="VTOW01000001">
    <property type="protein sequence ID" value="NKE70856.1"/>
    <property type="molecule type" value="Genomic_DNA"/>
</dbReference>
<evidence type="ECO:0000256" key="1">
    <source>
        <dbReference type="SAM" id="Coils"/>
    </source>
</evidence>
<feature type="coiled-coil region" evidence="1">
    <location>
        <begin position="176"/>
        <end position="249"/>
    </location>
</feature>
<sequence>MTISVGDSAAAERSDALISEIRALDTTFQQVLNHLDRSARQSEEISREVQALKSQRRAGVLDQIRLEALLSRLREMLLDRRELKKLEQTLQSEREKKAQLLYDLIGEEIASLLREAEASVRRGEQERADEIHRSMLAKMQMRENLRRPRSLHITALPKIELPDMEEASLIEMREMAVLLRNDAETLDKKRKEIEEERRVLREELKIKQTLARVQGFPRGIEKEPIDRQIRALEEGLAVLDEAVERYKERVGALFTLSDEMLEKLKREEDRLK</sequence>
<dbReference type="AlphaFoldDB" id="A0A7X6IAL6"/>
<proteinExistence type="predicted"/>
<comment type="caution">
    <text evidence="2">The sequence shown here is derived from an EMBL/GenBank/DDBJ whole genome shotgun (WGS) entry which is preliminary data.</text>
</comment>
<evidence type="ECO:0000313" key="3">
    <source>
        <dbReference type="Proteomes" id="UP000534783"/>
    </source>
</evidence>
<gene>
    <name evidence="2" type="ORF">MNODULE_08905</name>
</gene>
<accession>A0A7X6IAL6</accession>
<dbReference type="RefSeq" id="WP_168059087.1">
    <property type="nucleotide sequence ID" value="NZ_VTOW01000001.1"/>
</dbReference>
<keyword evidence="1" id="KW-0175">Coiled coil</keyword>
<keyword evidence="3" id="KW-1185">Reference proteome</keyword>